<keyword evidence="3" id="KW-1185">Reference proteome</keyword>
<evidence type="ECO:0000259" key="1">
    <source>
        <dbReference type="Pfam" id="PF03184"/>
    </source>
</evidence>
<evidence type="ECO:0000313" key="2">
    <source>
        <dbReference type="EMBL" id="OCK72714.1"/>
    </source>
</evidence>
<reference evidence="2 3" key="1">
    <citation type="journal article" date="2016" name="Nat. Commun.">
        <title>Ectomycorrhizal ecology is imprinted in the genome of the dominant symbiotic fungus Cenococcum geophilum.</title>
        <authorList>
            <consortium name="DOE Joint Genome Institute"/>
            <person name="Peter M."/>
            <person name="Kohler A."/>
            <person name="Ohm R.A."/>
            <person name="Kuo A."/>
            <person name="Krutzmann J."/>
            <person name="Morin E."/>
            <person name="Arend M."/>
            <person name="Barry K.W."/>
            <person name="Binder M."/>
            <person name="Choi C."/>
            <person name="Clum A."/>
            <person name="Copeland A."/>
            <person name="Grisel N."/>
            <person name="Haridas S."/>
            <person name="Kipfer T."/>
            <person name="LaButti K."/>
            <person name="Lindquist E."/>
            <person name="Lipzen A."/>
            <person name="Maire R."/>
            <person name="Meier B."/>
            <person name="Mihaltcheva S."/>
            <person name="Molinier V."/>
            <person name="Murat C."/>
            <person name="Poggeler S."/>
            <person name="Quandt C.A."/>
            <person name="Sperisen C."/>
            <person name="Tritt A."/>
            <person name="Tisserant E."/>
            <person name="Crous P.W."/>
            <person name="Henrissat B."/>
            <person name="Nehls U."/>
            <person name="Egli S."/>
            <person name="Spatafora J.W."/>
            <person name="Grigoriev I.V."/>
            <person name="Martin F.M."/>
        </authorList>
    </citation>
    <scope>NUCLEOTIDE SEQUENCE [LARGE SCALE GENOMIC DNA]</scope>
    <source>
        <strain evidence="2 3">CBS 459.81</strain>
    </source>
</reference>
<protein>
    <recommendedName>
        <fullName evidence="1">DDE-1 domain-containing protein</fullName>
    </recommendedName>
</protein>
<gene>
    <name evidence="2" type="ORF">K432DRAFT_271866</name>
</gene>
<organism evidence="2 3">
    <name type="scientific">Lepidopterella palustris CBS 459.81</name>
    <dbReference type="NCBI Taxonomy" id="1314670"/>
    <lineage>
        <taxon>Eukaryota</taxon>
        <taxon>Fungi</taxon>
        <taxon>Dikarya</taxon>
        <taxon>Ascomycota</taxon>
        <taxon>Pezizomycotina</taxon>
        <taxon>Dothideomycetes</taxon>
        <taxon>Pleosporomycetidae</taxon>
        <taxon>Mytilinidiales</taxon>
        <taxon>Argynnaceae</taxon>
        <taxon>Lepidopterella</taxon>
    </lineage>
</organism>
<sequence length="87" mass="10070">IVLVAFPPYLTHKLQPLDIGCFGPLEHYYGVEVDNFYRYSYVGVNKEYFIKLYLVARVKAFTRKTICSAWKAIGLLPYNFTAVLKTL</sequence>
<feature type="domain" description="DDE-1" evidence="1">
    <location>
        <begin position="2"/>
        <end position="70"/>
    </location>
</feature>
<name>A0A8E2DW60_9PEZI</name>
<accession>A0A8E2DW60</accession>
<dbReference type="Pfam" id="PF03184">
    <property type="entry name" value="DDE_1"/>
    <property type="match status" value="1"/>
</dbReference>
<evidence type="ECO:0000313" key="3">
    <source>
        <dbReference type="Proteomes" id="UP000250266"/>
    </source>
</evidence>
<dbReference type="InterPro" id="IPR004875">
    <property type="entry name" value="DDE_SF_endonuclease_dom"/>
</dbReference>
<dbReference type="GO" id="GO:0003676">
    <property type="term" value="F:nucleic acid binding"/>
    <property type="evidence" value="ECO:0007669"/>
    <property type="project" value="InterPro"/>
</dbReference>
<dbReference type="AlphaFoldDB" id="A0A8E2DW60"/>
<dbReference type="Proteomes" id="UP000250266">
    <property type="component" value="Unassembled WGS sequence"/>
</dbReference>
<proteinExistence type="predicted"/>
<dbReference type="OrthoDB" id="5425161at2759"/>
<feature type="non-terminal residue" evidence="2">
    <location>
        <position position="1"/>
    </location>
</feature>
<dbReference type="EMBL" id="KV747103">
    <property type="protein sequence ID" value="OCK72714.1"/>
    <property type="molecule type" value="Genomic_DNA"/>
</dbReference>
<feature type="non-terminal residue" evidence="2">
    <location>
        <position position="87"/>
    </location>
</feature>